<dbReference type="InterPro" id="IPR050488">
    <property type="entry name" value="Ig_Fc_receptor"/>
</dbReference>
<keyword evidence="5" id="KW-1133">Transmembrane helix</keyword>
<dbReference type="InterPro" id="IPR001190">
    <property type="entry name" value="SRCR"/>
</dbReference>
<accession>V9KHJ3</accession>
<dbReference type="PANTHER" id="PTHR11481">
    <property type="entry name" value="IMMUNOGLOBULIN FC RECEPTOR"/>
    <property type="match status" value="1"/>
</dbReference>
<dbReference type="PROSITE" id="PS50287">
    <property type="entry name" value="SRCR_2"/>
    <property type="match status" value="1"/>
</dbReference>
<name>V9KHJ3_CALMI</name>
<dbReference type="GO" id="GO:0004888">
    <property type="term" value="F:transmembrane signaling receptor activity"/>
    <property type="evidence" value="ECO:0007669"/>
    <property type="project" value="TreeGrafter"/>
</dbReference>
<dbReference type="GO" id="GO:0007166">
    <property type="term" value="P:cell surface receptor signaling pathway"/>
    <property type="evidence" value="ECO:0007669"/>
    <property type="project" value="TreeGrafter"/>
</dbReference>
<dbReference type="GO" id="GO:0009897">
    <property type="term" value="C:external side of plasma membrane"/>
    <property type="evidence" value="ECO:0007669"/>
    <property type="project" value="TreeGrafter"/>
</dbReference>
<evidence type="ECO:0000256" key="5">
    <source>
        <dbReference type="SAM" id="Phobius"/>
    </source>
</evidence>
<dbReference type="PRINTS" id="PR00258">
    <property type="entry name" value="SPERACTRCPTR"/>
</dbReference>
<dbReference type="GO" id="GO:0006955">
    <property type="term" value="P:immune response"/>
    <property type="evidence" value="ECO:0007669"/>
    <property type="project" value="TreeGrafter"/>
</dbReference>
<feature type="domain" description="SRCR" evidence="7">
    <location>
        <begin position="26"/>
        <end position="134"/>
    </location>
</feature>
<dbReference type="InterPro" id="IPR036179">
    <property type="entry name" value="Ig-like_dom_sf"/>
</dbReference>
<dbReference type="EMBL" id="JW864950">
    <property type="protein sequence ID" value="AFO97467.1"/>
    <property type="molecule type" value="mRNA"/>
</dbReference>
<dbReference type="PROSITE" id="PS50835">
    <property type="entry name" value="IG_LIKE"/>
    <property type="match status" value="1"/>
</dbReference>
<feature type="chain" id="PRO_5004777778" evidence="6">
    <location>
        <begin position="21"/>
        <end position="596"/>
    </location>
</feature>
<evidence type="ECO:0000256" key="4">
    <source>
        <dbReference type="SAM" id="MobiDB-lite"/>
    </source>
</evidence>
<dbReference type="SUPFAM" id="SSF56487">
    <property type="entry name" value="SRCR-like"/>
    <property type="match status" value="1"/>
</dbReference>
<evidence type="ECO:0000313" key="9">
    <source>
        <dbReference type="EMBL" id="AFO97467.1"/>
    </source>
</evidence>
<evidence type="ECO:0000256" key="3">
    <source>
        <dbReference type="PROSITE-ProRule" id="PRU00196"/>
    </source>
</evidence>
<feature type="region of interest" description="Disordered" evidence="4">
    <location>
        <begin position="313"/>
        <end position="332"/>
    </location>
</feature>
<feature type="compositionally biased region" description="Polar residues" evidence="4">
    <location>
        <begin position="313"/>
        <end position="322"/>
    </location>
</feature>
<feature type="disulfide bond" evidence="3">
    <location>
        <begin position="103"/>
        <end position="113"/>
    </location>
</feature>
<keyword evidence="1 6" id="KW-0732">Signal</keyword>
<dbReference type="AlphaFoldDB" id="V9KHJ3"/>
<proteinExistence type="evidence at transcript level"/>
<comment type="caution">
    <text evidence="3">Lacks conserved residue(s) required for the propagation of feature annotation.</text>
</comment>
<dbReference type="SUPFAM" id="SSF48726">
    <property type="entry name" value="Immunoglobulin"/>
    <property type="match status" value="3"/>
</dbReference>
<dbReference type="SMART" id="SM00202">
    <property type="entry name" value="SR"/>
    <property type="match status" value="1"/>
</dbReference>
<evidence type="ECO:0000259" key="8">
    <source>
        <dbReference type="PROSITE" id="PS50835"/>
    </source>
</evidence>
<dbReference type="InterPro" id="IPR013783">
    <property type="entry name" value="Ig-like_fold"/>
</dbReference>
<evidence type="ECO:0000256" key="2">
    <source>
        <dbReference type="ARBA" id="ARBA00023157"/>
    </source>
</evidence>
<dbReference type="Pfam" id="PF00530">
    <property type="entry name" value="SRCR"/>
    <property type="match status" value="1"/>
</dbReference>
<keyword evidence="2 3" id="KW-1015">Disulfide bond</keyword>
<organism evidence="9">
    <name type="scientific">Callorhinchus milii</name>
    <name type="common">Ghost shark</name>
    <dbReference type="NCBI Taxonomy" id="7868"/>
    <lineage>
        <taxon>Eukaryota</taxon>
        <taxon>Metazoa</taxon>
        <taxon>Chordata</taxon>
        <taxon>Craniata</taxon>
        <taxon>Vertebrata</taxon>
        <taxon>Chondrichthyes</taxon>
        <taxon>Holocephali</taxon>
        <taxon>Chimaeriformes</taxon>
        <taxon>Callorhinchidae</taxon>
        <taxon>Callorhinchus</taxon>
    </lineage>
</organism>
<evidence type="ECO:0000256" key="1">
    <source>
        <dbReference type="ARBA" id="ARBA00022729"/>
    </source>
</evidence>
<dbReference type="Gene3D" id="3.10.250.10">
    <property type="entry name" value="SRCR-like domain"/>
    <property type="match status" value="1"/>
</dbReference>
<evidence type="ECO:0000256" key="6">
    <source>
        <dbReference type="SAM" id="SignalP"/>
    </source>
</evidence>
<evidence type="ECO:0000259" key="7">
    <source>
        <dbReference type="PROSITE" id="PS50287"/>
    </source>
</evidence>
<feature type="signal peptide" evidence="6">
    <location>
        <begin position="1"/>
        <end position="20"/>
    </location>
</feature>
<feature type="transmembrane region" description="Helical" evidence="5">
    <location>
        <begin position="524"/>
        <end position="547"/>
    </location>
</feature>
<keyword evidence="5" id="KW-0812">Transmembrane</keyword>
<dbReference type="InterPro" id="IPR036772">
    <property type="entry name" value="SRCR-like_dom_sf"/>
</dbReference>
<feature type="disulfide bond" evidence="3">
    <location>
        <begin position="72"/>
        <end position="133"/>
    </location>
</feature>
<dbReference type="FunFam" id="3.10.250.10:FF:000009">
    <property type="entry name" value="WC1"/>
    <property type="match status" value="1"/>
</dbReference>
<reference evidence="9" key="1">
    <citation type="journal article" date="2014" name="Nature">
        <title>Elephant shark genome provides unique insights into gnathostome evolution.</title>
        <authorList>
            <consortium name="International Elephant Shark Genome Sequencing Consortium"/>
            <person name="Venkatesh B."/>
            <person name="Lee A.P."/>
            <person name="Ravi V."/>
            <person name="Maurya A.K."/>
            <person name="Lian M.M."/>
            <person name="Swann J.B."/>
            <person name="Ohta Y."/>
            <person name="Flajnik M.F."/>
            <person name="Sutoh Y."/>
            <person name="Kasahara M."/>
            <person name="Hoon S."/>
            <person name="Gangu V."/>
            <person name="Roy S.W."/>
            <person name="Irimia M."/>
            <person name="Korzh V."/>
            <person name="Kondrychyn I."/>
            <person name="Lim Z.W."/>
            <person name="Tay B.H."/>
            <person name="Tohari S."/>
            <person name="Kong K.W."/>
            <person name="Ho S."/>
            <person name="Lorente-Galdos B."/>
            <person name="Quilez J."/>
            <person name="Marques-Bonet T."/>
            <person name="Raney B.J."/>
            <person name="Ingham P.W."/>
            <person name="Tay A."/>
            <person name="Hillier L.W."/>
            <person name="Minx P."/>
            <person name="Boehm T."/>
            <person name="Wilson R.K."/>
            <person name="Brenner S."/>
            <person name="Warren W.C."/>
        </authorList>
    </citation>
    <scope>NUCLEOTIDE SEQUENCE</scope>
    <source>
        <tissue evidence="9">Intestine</tissue>
    </source>
</reference>
<dbReference type="InterPro" id="IPR007110">
    <property type="entry name" value="Ig-like_dom"/>
</dbReference>
<keyword evidence="5" id="KW-0472">Membrane</keyword>
<dbReference type="PANTHER" id="PTHR11481:SF60">
    <property type="entry name" value="IG-LIKE DOMAIN-CONTAINING PROTEIN"/>
    <property type="match status" value="1"/>
</dbReference>
<dbReference type="Gene3D" id="2.60.40.10">
    <property type="entry name" value="Immunoglobulins"/>
    <property type="match status" value="3"/>
</dbReference>
<feature type="domain" description="Ig-like" evidence="8">
    <location>
        <begin position="425"/>
        <end position="512"/>
    </location>
</feature>
<sequence>MKPFLGFLLVIVLEGKTAECAEGVVVKLVNGSSPCAGRVEVHHDRHWGTVDGYSYDYGYVRTWDMKAAAVVCKEVGCGAPRSASVGAQFGKGSGYIITYNVRCRGNESALSECHSVAWDHYFRSRSNDAGVTCSDPLQKIALSLKPDSRVLLRGQTADISCTGRCPGRKFSFFRGDELIGSGTAPERSNTAAVTLPVIGAGKYWCECAERPAGRAVALTASEPVGISVRDPLVKPTMSLKPDARVFLKGEVAAISCSGNYPGSKFSLHRDREFIESQEAPADSGTAAFTPTAVSPGKYWCQYTALLGGQEFTSPESERQAISTRDPLQKPSVSLRPDTRAFAKGEGADIKCSGNYPGSRFDLYRDGDLITSQAAPARIGAATFALAEIAAGKYWCTYTKRLGGRAFTSPESERVGIAVWDALEKPTISLMPDTRSVARGEGTAIVCSGNYPGGNFSLYRDGEFIASQPAREDNNTATFTTRSEEVGAGTYWCTYTKRIGGREFASPESERVGSSEDESWTRTHIAGLALGIATTVAITLFVLGFFMYRREVKVRVAPQSVPTAEAERTYTDMSLRNWNGSGDGATADRFYAATSTV</sequence>
<protein>
    <submittedName>
        <fullName evidence="9">Deleted in malignant brain tumors 1 protein-like protein</fullName>
    </submittedName>
</protein>